<proteinExistence type="predicted"/>
<dbReference type="GeneID" id="14885030"/>
<dbReference type="Proteomes" id="UP000014680">
    <property type="component" value="Unassembled WGS sequence"/>
</dbReference>
<dbReference type="RefSeq" id="XP_004185398.1">
    <property type="nucleotide sequence ID" value="XM_004185350.1"/>
</dbReference>
<organism evidence="2 3">
    <name type="scientific">Entamoeba invadens IP1</name>
    <dbReference type="NCBI Taxonomy" id="370355"/>
    <lineage>
        <taxon>Eukaryota</taxon>
        <taxon>Amoebozoa</taxon>
        <taxon>Evosea</taxon>
        <taxon>Archamoebae</taxon>
        <taxon>Mastigamoebida</taxon>
        <taxon>Entamoebidae</taxon>
        <taxon>Entamoeba</taxon>
    </lineage>
</organism>
<dbReference type="PANTHER" id="PTHR45756">
    <property type="entry name" value="PALMITOYLTRANSFERASE"/>
    <property type="match status" value="1"/>
</dbReference>
<dbReference type="AlphaFoldDB" id="A0A0A1TXF2"/>
<feature type="domain" description="Protein kinase" evidence="1">
    <location>
        <begin position="1"/>
        <end position="80"/>
    </location>
</feature>
<dbReference type="InterPro" id="IPR053215">
    <property type="entry name" value="TKL_Ser/Thr_kinase"/>
</dbReference>
<name>A0A0A1TXF2_ENTIV</name>
<dbReference type="PROSITE" id="PS00108">
    <property type="entry name" value="PROTEIN_KINASE_ST"/>
    <property type="match status" value="1"/>
</dbReference>
<dbReference type="OrthoDB" id="2013824at2759"/>
<reference evidence="2 3" key="1">
    <citation type="submission" date="2012-10" db="EMBL/GenBank/DDBJ databases">
        <authorList>
            <person name="Zafar N."/>
            <person name="Inman J."/>
            <person name="Hall N."/>
            <person name="Lorenzi H."/>
            <person name="Caler E."/>
        </authorList>
    </citation>
    <scope>NUCLEOTIDE SEQUENCE [LARGE SCALE GENOMIC DNA]</scope>
    <source>
        <strain evidence="2 3">IP1</strain>
    </source>
</reference>
<keyword evidence="3" id="KW-1185">Reference proteome</keyword>
<dbReference type="GO" id="GO:0004672">
    <property type="term" value="F:protein kinase activity"/>
    <property type="evidence" value="ECO:0007669"/>
    <property type="project" value="InterPro"/>
</dbReference>
<dbReference type="SUPFAM" id="SSF56112">
    <property type="entry name" value="Protein kinase-like (PK-like)"/>
    <property type="match status" value="1"/>
</dbReference>
<accession>A0A0A1TXF2</accession>
<evidence type="ECO:0000313" key="2">
    <source>
        <dbReference type="EMBL" id="ELP86052.1"/>
    </source>
</evidence>
<dbReference type="PANTHER" id="PTHR45756:SF1">
    <property type="entry name" value="PROTEIN KINASE DOMAIN CONTAINING PROTEIN"/>
    <property type="match status" value="1"/>
</dbReference>
<protein>
    <submittedName>
        <fullName evidence="2">Tyrosine kinase, putative</fullName>
    </submittedName>
</protein>
<sequence>RKNDPIDFKMRVKITLDSAKGLEYLHNNGILHRDVKPDNTLVVSLNKKDAVNGKLTDFGASRNINSLLSNMHSLKVLEHQ</sequence>
<dbReference type="Pfam" id="PF00069">
    <property type="entry name" value="Pkinase"/>
    <property type="match status" value="1"/>
</dbReference>
<evidence type="ECO:0000259" key="1">
    <source>
        <dbReference type="PROSITE" id="PS50011"/>
    </source>
</evidence>
<dbReference type="InterPro" id="IPR000719">
    <property type="entry name" value="Prot_kinase_dom"/>
</dbReference>
<dbReference type="EMBL" id="KB207016">
    <property type="protein sequence ID" value="ELP86052.1"/>
    <property type="molecule type" value="Genomic_DNA"/>
</dbReference>
<keyword evidence="2" id="KW-0418">Kinase</keyword>
<dbReference type="InterPro" id="IPR008271">
    <property type="entry name" value="Ser/Thr_kinase_AS"/>
</dbReference>
<dbReference type="VEuPathDB" id="AmoebaDB:EIN_348810"/>
<dbReference type="KEGG" id="eiv:EIN_348810"/>
<feature type="non-terminal residue" evidence="2">
    <location>
        <position position="1"/>
    </location>
</feature>
<evidence type="ECO:0000313" key="3">
    <source>
        <dbReference type="Proteomes" id="UP000014680"/>
    </source>
</evidence>
<gene>
    <name evidence="2" type="ORF">EIN_348810</name>
</gene>
<dbReference type="GO" id="GO:0005524">
    <property type="term" value="F:ATP binding"/>
    <property type="evidence" value="ECO:0007669"/>
    <property type="project" value="InterPro"/>
</dbReference>
<dbReference type="PROSITE" id="PS50011">
    <property type="entry name" value="PROTEIN_KINASE_DOM"/>
    <property type="match status" value="1"/>
</dbReference>
<keyword evidence="2" id="KW-0808">Transferase</keyword>
<dbReference type="Gene3D" id="1.10.510.10">
    <property type="entry name" value="Transferase(Phosphotransferase) domain 1"/>
    <property type="match status" value="1"/>
</dbReference>
<dbReference type="InterPro" id="IPR011009">
    <property type="entry name" value="Kinase-like_dom_sf"/>
</dbReference>